<dbReference type="AlphaFoldDB" id="A0A9Q0W8Q5"/>
<evidence type="ECO:0000313" key="1">
    <source>
        <dbReference type="EMBL" id="KAJ6762662.1"/>
    </source>
</evidence>
<name>A0A9Q0W8Q5_SALPP</name>
<protein>
    <submittedName>
        <fullName evidence="1">Uncharacterized protein</fullName>
    </submittedName>
</protein>
<accession>A0A9Q0W8Q5</accession>
<keyword evidence="2" id="KW-1185">Reference proteome</keyword>
<reference evidence="1" key="1">
    <citation type="submission" date="2022-11" db="EMBL/GenBank/DDBJ databases">
        <authorList>
            <person name="Hyden B.L."/>
            <person name="Feng K."/>
            <person name="Yates T."/>
            <person name="Jawdy S."/>
            <person name="Smart L.B."/>
            <person name="Muchero W."/>
        </authorList>
    </citation>
    <scope>NUCLEOTIDE SEQUENCE</scope>
    <source>
        <tissue evidence="1">Shoot tip</tissue>
    </source>
</reference>
<reference evidence="1" key="2">
    <citation type="journal article" date="2023" name="Int. J. Mol. Sci.">
        <title>De Novo Assembly and Annotation of 11 Diverse Shrub Willow (Salix) Genomes Reveals Novel Gene Organization in Sex-Linked Regions.</title>
        <authorList>
            <person name="Hyden B."/>
            <person name="Feng K."/>
            <person name="Yates T.B."/>
            <person name="Jawdy S."/>
            <person name="Cereghino C."/>
            <person name="Smart L.B."/>
            <person name="Muchero W."/>
        </authorList>
    </citation>
    <scope>NUCLEOTIDE SEQUENCE</scope>
    <source>
        <tissue evidence="1">Shoot tip</tissue>
    </source>
</reference>
<proteinExistence type="predicted"/>
<evidence type="ECO:0000313" key="2">
    <source>
        <dbReference type="Proteomes" id="UP001151532"/>
    </source>
</evidence>
<dbReference type="EMBL" id="JAPFFK010000005">
    <property type="protein sequence ID" value="KAJ6762662.1"/>
    <property type="molecule type" value="Genomic_DNA"/>
</dbReference>
<comment type="caution">
    <text evidence="1">The sequence shown here is derived from an EMBL/GenBank/DDBJ whole genome shotgun (WGS) entry which is preliminary data.</text>
</comment>
<organism evidence="1 2">
    <name type="scientific">Salix purpurea</name>
    <name type="common">Purple osier willow</name>
    <dbReference type="NCBI Taxonomy" id="77065"/>
    <lineage>
        <taxon>Eukaryota</taxon>
        <taxon>Viridiplantae</taxon>
        <taxon>Streptophyta</taxon>
        <taxon>Embryophyta</taxon>
        <taxon>Tracheophyta</taxon>
        <taxon>Spermatophyta</taxon>
        <taxon>Magnoliopsida</taxon>
        <taxon>eudicotyledons</taxon>
        <taxon>Gunneridae</taxon>
        <taxon>Pentapetalae</taxon>
        <taxon>rosids</taxon>
        <taxon>fabids</taxon>
        <taxon>Malpighiales</taxon>
        <taxon>Salicaceae</taxon>
        <taxon>Saliceae</taxon>
        <taxon>Salix</taxon>
    </lineage>
</organism>
<gene>
    <name evidence="1" type="ORF">OIU79_023409</name>
</gene>
<sequence length="61" mass="6590">MSIQLNTAVVVIFSLEAPYLECFQSLGGTNFAYRSAFAPDLWSKYSTKAAPANAARVRACA</sequence>
<dbReference type="Proteomes" id="UP001151532">
    <property type="component" value="Chromosome 13"/>
</dbReference>